<dbReference type="PANTHER" id="PTHR30445:SF9">
    <property type="match status" value="1"/>
</dbReference>
<keyword evidence="7 8" id="KW-0472">Membrane</keyword>
<comment type="subcellular location">
    <subcellularLocation>
        <location evidence="1">Cell membrane</location>
        <topology evidence="1">Multi-pass membrane protein</topology>
    </subcellularLocation>
</comment>
<comment type="similarity">
    <text evidence="2">Belongs to the AAE transporter (TC 2.A.81) family.</text>
</comment>
<sequence length="257" mass="28200">MIDTIIHFMVNNQTFTLFVCVALGFAIGNYKIAGRFNVGATVATLVVTLIVGQVGAFPRNEMLGTIFFGAFMFSVGYRIGPQLLVSLKIFGVRIIIASLFWMLIAFLVSWGLFIAFHIGPGIAAGIISGSLTQSATVASSLQTIGALPVSKAVRATYEAQLPVAYALTYVFGTLGVIILLRDIAPKMMGIKIEEQGPLMARKYHFHAKNPNPTWRRTYLVSVDSPFVGKTIAQLNDWSNYHLIALAVFRDHRMTDHL</sequence>
<keyword evidence="5 8" id="KW-0812">Transmembrane</keyword>
<reference evidence="10 11" key="1">
    <citation type="journal article" date="2015" name="Genome Announc.">
        <title>Expanding the biotechnology potential of lactobacilli through comparative genomics of 213 strains and associated genera.</title>
        <authorList>
            <person name="Sun Z."/>
            <person name="Harris H.M."/>
            <person name="McCann A."/>
            <person name="Guo C."/>
            <person name="Argimon S."/>
            <person name="Zhang W."/>
            <person name="Yang X."/>
            <person name="Jeffery I.B."/>
            <person name="Cooney J.C."/>
            <person name="Kagawa T.F."/>
            <person name="Liu W."/>
            <person name="Song Y."/>
            <person name="Salvetti E."/>
            <person name="Wrobel A."/>
            <person name="Rasinkangas P."/>
            <person name="Parkhill J."/>
            <person name="Rea M.C."/>
            <person name="O'Sullivan O."/>
            <person name="Ritari J."/>
            <person name="Douillard F.P."/>
            <person name="Paul Ross R."/>
            <person name="Yang R."/>
            <person name="Briner A.E."/>
            <person name="Felis G.E."/>
            <person name="de Vos W.M."/>
            <person name="Barrangou R."/>
            <person name="Klaenhammer T.R."/>
            <person name="Caufield P.W."/>
            <person name="Cui Y."/>
            <person name="Zhang H."/>
            <person name="O'Toole P.W."/>
        </authorList>
    </citation>
    <scope>NUCLEOTIDE SEQUENCE [LARGE SCALE GENOMIC DNA]</scope>
    <source>
        <strain evidence="10 11">DSM 6035</strain>
    </source>
</reference>
<organism evidence="10 11">
    <name type="scientific">Limosilactobacillus panis DSM 6035</name>
    <dbReference type="NCBI Taxonomy" id="1423782"/>
    <lineage>
        <taxon>Bacteria</taxon>
        <taxon>Bacillati</taxon>
        <taxon>Bacillota</taxon>
        <taxon>Bacilli</taxon>
        <taxon>Lactobacillales</taxon>
        <taxon>Lactobacillaceae</taxon>
        <taxon>Limosilactobacillus</taxon>
    </lineage>
</organism>
<dbReference type="EMBL" id="AZGM01000134">
    <property type="protein sequence ID" value="KRM25216.1"/>
    <property type="molecule type" value="Genomic_DNA"/>
</dbReference>
<evidence type="ECO:0000256" key="8">
    <source>
        <dbReference type="SAM" id="Phobius"/>
    </source>
</evidence>
<dbReference type="GO" id="GO:0006813">
    <property type="term" value="P:potassium ion transport"/>
    <property type="evidence" value="ECO:0007669"/>
    <property type="project" value="InterPro"/>
</dbReference>
<dbReference type="GO" id="GO:0005886">
    <property type="term" value="C:plasma membrane"/>
    <property type="evidence" value="ECO:0007669"/>
    <property type="project" value="UniProtKB-SubCell"/>
</dbReference>
<comment type="caution">
    <text evidence="10">The sequence shown here is derived from an EMBL/GenBank/DDBJ whole genome shotgun (WGS) entry which is preliminary data.</text>
</comment>
<evidence type="ECO:0000256" key="3">
    <source>
        <dbReference type="ARBA" id="ARBA00022448"/>
    </source>
</evidence>
<feature type="transmembrane region" description="Helical" evidence="8">
    <location>
        <begin position="163"/>
        <end position="180"/>
    </location>
</feature>
<dbReference type="InterPro" id="IPR050144">
    <property type="entry name" value="AAE_transporter"/>
</dbReference>
<keyword evidence="4" id="KW-1003">Cell membrane</keyword>
<feature type="transmembrane region" description="Helical" evidence="8">
    <location>
        <begin position="6"/>
        <end position="26"/>
    </location>
</feature>
<dbReference type="PANTHER" id="PTHR30445">
    <property type="entry name" value="K(+)_H(+) ANTIPORTER SUBUNIT KHTT"/>
    <property type="match status" value="1"/>
</dbReference>
<dbReference type="InterPro" id="IPR036721">
    <property type="entry name" value="RCK_C_sf"/>
</dbReference>
<evidence type="ECO:0000256" key="2">
    <source>
        <dbReference type="ARBA" id="ARBA00009854"/>
    </source>
</evidence>
<dbReference type="AlphaFoldDB" id="A0A0R1X506"/>
<evidence type="ECO:0000256" key="7">
    <source>
        <dbReference type="ARBA" id="ARBA00023136"/>
    </source>
</evidence>
<protein>
    <submittedName>
        <fullName evidence="10">Aspartate-alanine antiporter</fullName>
    </submittedName>
</protein>
<keyword evidence="6 8" id="KW-1133">Transmembrane helix</keyword>
<feature type="transmembrane region" description="Helical" evidence="8">
    <location>
        <begin position="62"/>
        <end position="80"/>
    </location>
</feature>
<evidence type="ECO:0000313" key="10">
    <source>
        <dbReference type="EMBL" id="KRM25216.1"/>
    </source>
</evidence>
<keyword evidence="3" id="KW-0813">Transport</keyword>
<dbReference type="SUPFAM" id="SSF116726">
    <property type="entry name" value="TrkA C-terminal domain-like"/>
    <property type="match status" value="1"/>
</dbReference>
<dbReference type="Proteomes" id="UP000051412">
    <property type="component" value="Unassembled WGS sequence"/>
</dbReference>
<dbReference type="Pfam" id="PF06826">
    <property type="entry name" value="Asp-Al_Ex"/>
    <property type="match status" value="1"/>
</dbReference>
<feature type="domain" description="YidE/YbjL duplication" evidence="9">
    <location>
        <begin position="17"/>
        <end position="180"/>
    </location>
</feature>
<dbReference type="InterPro" id="IPR006512">
    <property type="entry name" value="YidE_YbjL"/>
</dbReference>
<feature type="transmembrane region" description="Helical" evidence="8">
    <location>
        <begin position="38"/>
        <end position="56"/>
    </location>
</feature>
<keyword evidence="11" id="KW-1185">Reference proteome</keyword>
<evidence type="ECO:0000256" key="5">
    <source>
        <dbReference type="ARBA" id="ARBA00022692"/>
    </source>
</evidence>
<evidence type="ECO:0000256" key="1">
    <source>
        <dbReference type="ARBA" id="ARBA00004651"/>
    </source>
</evidence>
<gene>
    <name evidence="10" type="ORF">FD32_GL000950</name>
</gene>
<dbReference type="PATRIC" id="fig|1423782.4.peg.989"/>
<dbReference type="STRING" id="1423782.FD32_GL000950"/>
<proteinExistence type="inferred from homology"/>
<evidence type="ECO:0000313" key="11">
    <source>
        <dbReference type="Proteomes" id="UP000051412"/>
    </source>
</evidence>
<evidence type="ECO:0000259" key="9">
    <source>
        <dbReference type="Pfam" id="PF06826"/>
    </source>
</evidence>
<evidence type="ECO:0000256" key="6">
    <source>
        <dbReference type="ARBA" id="ARBA00022989"/>
    </source>
</evidence>
<feature type="transmembrane region" description="Helical" evidence="8">
    <location>
        <begin position="92"/>
        <end position="118"/>
    </location>
</feature>
<accession>A0A0R1X506</accession>
<evidence type="ECO:0000256" key="4">
    <source>
        <dbReference type="ARBA" id="ARBA00022475"/>
    </source>
</evidence>
<name>A0A0R1X506_9LACO</name>